<comment type="subcellular location">
    <subcellularLocation>
        <location evidence="1">Cell membrane</location>
        <topology evidence="1">Single-pass membrane protein</topology>
    </subcellularLocation>
</comment>
<feature type="compositionally biased region" description="Low complexity" evidence="6">
    <location>
        <begin position="212"/>
        <end position="234"/>
    </location>
</feature>
<keyword evidence="5 7" id="KW-0472">Membrane</keyword>
<dbReference type="OrthoDB" id="1910278at2"/>
<name>A0A162SGQ6_9CLOT</name>
<proteinExistence type="predicted"/>
<comment type="caution">
    <text evidence="9">The sequence shown here is derived from an EMBL/GenBank/DDBJ whole genome shotgun (WGS) entry which is preliminary data.</text>
</comment>
<evidence type="ECO:0000256" key="7">
    <source>
        <dbReference type="SAM" id="Phobius"/>
    </source>
</evidence>
<evidence type="ECO:0000256" key="2">
    <source>
        <dbReference type="ARBA" id="ARBA00022475"/>
    </source>
</evidence>
<dbReference type="PATRIC" id="fig|1121326.3.peg.3013"/>
<gene>
    <name evidence="9" type="primary">rsgI_2</name>
    <name evidence="9" type="ORF">CLMAG_29890</name>
</gene>
<reference evidence="9 10" key="1">
    <citation type="submission" date="2016-04" db="EMBL/GenBank/DDBJ databases">
        <title>Genome sequence of Clostridium magnum DSM 2767.</title>
        <authorList>
            <person name="Poehlein A."/>
            <person name="Uhlig R."/>
            <person name="Fischer R."/>
            <person name="Bahl H."/>
            <person name="Daniel R."/>
        </authorList>
    </citation>
    <scope>NUCLEOTIDE SEQUENCE [LARGE SCALE GENOMIC DNA]</scope>
    <source>
        <strain evidence="9 10">DSM 2767</strain>
    </source>
</reference>
<evidence type="ECO:0000313" key="9">
    <source>
        <dbReference type="EMBL" id="KZL91231.1"/>
    </source>
</evidence>
<keyword evidence="3 7" id="KW-0812">Transmembrane</keyword>
<feature type="domain" description="RsgI N-terminal anti-sigma" evidence="8">
    <location>
        <begin position="4"/>
        <end position="54"/>
    </location>
</feature>
<evidence type="ECO:0000256" key="6">
    <source>
        <dbReference type="SAM" id="MobiDB-lite"/>
    </source>
</evidence>
<dbReference type="Pfam" id="PF23750">
    <property type="entry name" value="RsgI_M"/>
    <property type="match status" value="1"/>
</dbReference>
<keyword evidence="10" id="KW-1185">Reference proteome</keyword>
<sequence>MNSRSGIVMKIENSTLYLMTSDGEFVKVRLNKKESLPMIGSEYCGEIIKPSFIRSSIFKYASVASLVLFTLFGGGGAYAYYKPVSTITITINPSIELKSNMWGKVISTNPINEDGKKILEEVSLKNKTVDDALLLVLDQSKKDKFIDDNYVKNNKTVQISVKGKELSLSSFEKKISEDSLSVQIDNNGTIIYNKNLKNENSVSSDNKKEITNTTNEYNNNIDKNSNIDNIIDDNLPAKNEDKQKNQNTNKDSKVDYKNSDADNYDTNIKSDDTTIYKKHNKDYKNPTKSKNNKSSDNSKKNSDKNSNNGHTLENKNKKDK</sequence>
<dbReference type="PROSITE" id="PS51849">
    <property type="entry name" value="RSGI_N"/>
    <property type="match status" value="1"/>
</dbReference>
<dbReference type="AlphaFoldDB" id="A0A162SGQ6"/>
<evidence type="ECO:0000313" key="10">
    <source>
        <dbReference type="Proteomes" id="UP000076603"/>
    </source>
</evidence>
<accession>A0A162SGQ6</accession>
<feature type="compositionally biased region" description="Basic and acidic residues" evidence="6">
    <location>
        <begin position="238"/>
        <end position="260"/>
    </location>
</feature>
<evidence type="ECO:0000256" key="3">
    <source>
        <dbReference type="ARBA" id="ARBA00022692"/>
    </source>
</evidence>
<dbReference type="InterPro" id="IPR024449">
    <property type="entry name" value="Anti-sigma_RsgI_N"/>
</dbReference>
<evidence type="ECO:0000256" key="4">
    <source>
        <dbReference type="ARBA" id="ARBA00022989"/>
    </source>
</evidence>
<keyword evidence="2" id="KW-1003">Cell membrane</keyword>
<dbReference type="InterPro" id="IPR055431">
    <property type="entry name" value="RsgI_M"/>
</dbReference>
<evidence type="ECO:0000256" key="1">
    <source>
        <dbReference type="ARBA" id="ARBA00004162"/>
    </source>
</evidence>
<evidence type="ECO:0000256" key="5">
    <source>
        <dbReference type="ARBA" id="ARBA00023136"/>
    </source>
</evidence>
<keyword evidence="4 7" id="KW-1133">Transmembrane helix</keyword>
<dbReference type="EMBL" id="LWAE01000003">
    <property type="protein sequence ID" value="KZL91231.1"/>
    <property type="molecule type" value="Genomic_DNA"/>
</dbReference>
<feature type="transmembrane region" description="Helical" evidence="7">
    <location>
        <begin position="57"/>
        <end position="81"/>
    </location>
</feature>
<dbReference type="STRING" id="1121326.CLMAG_29890"/>
<organism evidence="9 10">
    <name type="scientific">Clostridium magnum DSM 2767</name>
    <dbReference type="NCBI Taxonomy" id="1121326"/>
    <lineage>
        <taxon>Bacteria</taxon>
        <taxon>Bacillati</taxon>
        <taxon>Bacillota</taxon>
        <taxon>Clostridia</taxon>
        <taxon>Eubacteriales</taxon>
        <taxon>Clostridiaceae</taxon>
        <taxon>Clostridium</taxon>
    </lineage>
</organism>
<feature type="region of interest" description="Disordered" evidence="6">
    <location>
        <begin position="212"/>
        <end position="320"/>
    </location>
</feature>
<dbReference type="RefSeq" id="WP_066623638.1">
    <property type="nucleotide sequence ID" value="NZ_FQXL01000027.1"/>
</dbReference>
<protein>
    <submittedName>
        <fullName evidence="9">Anti-sigma-I factor RsgI</fullName>
    </submittedName>
</protein>
<evidence type="ECO:0000259" key="8">
    <source>
        <dbReference type="PROSITE" id="PS51849"/>
    </source>
</evidence>
<dbReference type="Pfam" id="PF12791">
    <property type="entry name" value="RsgI_N"/>
    <property type="match status" value="1"/>
</dbReference>
<dbReference type="Proteomes" id="UP000076603">
    <property type="component" value="Unassembled WGS sequence"/>
</dbReference>
<dbReference type="GO" id="GO:0005886">
    <property type="term" value="C:plasma membrane"/>
    <property type="evidence" value="ECO:0007669"/>
    <property type="project" value="UniProtKB-SubCell"/>
</dbReference>